<accession>A0A1B6CRH8</accession>
<evidence type="ECO:0000259" key="6">
    <source>
        <dbReference type="PROSITE" id="PS51471"/>
    </source>
</evidence>
<proteinExistence type="predicted"/>
<reference evidence="7" key="1">
    <citation type="submission" date="2015-12" db="EMBL/GenBank/DDBJ databases">
        <title>De novo transcriptome assembly of four potential Pierce s Disease insect vectors from Arizona vineyards.</title>
        <authorList>
            <person name="Tassone E.E."/>
        </authorList>
    </citation>
    <scope>NUCLEOTIDE SEQUENCE</scope>
</reference>
<dbReference type="GO" id="GO:0035515">
    <property type="term" value="F:oxidative RNA demethylase activity"/>
    <property type="evidence" value="ECO:0007669"/>
    <property type="project" value="TreeGrafter"/>
</dbReference>
<feature type="domain" description="Fe2OG dioxygenase" evidence="6">
    <location>
        <begin position="176"/>
        <end position="308"/>
    </location>
</feature>
<evidence type="ECO:0000256" key="2">
    <source>
        <dbReference type="ARBA" id="ARBA00022964"/>
    </source>
</evidence>
<feature type="binding site" evidence="5">
    <location>
        <position position="253"/>
    </location>
    <ligand>
        <name>Fe cation</name>
        <dbReference type="ChEBI" id="CHEBI:24875"/>
        <note>catalytic</note>
    </ligand>
</feature>
<keyword evidence="2" id="KW-0223">Dioxygenase</keyword>
<dbReference type="PROSITE" id="PS51471">
    <property type="entry name" value="FE2OG_OXY"/>
    <property type="match status" value="1"/>
</dbReference>
<dbReference type="InterPro" id="IPR037151">
    <property type="entry name" value="AlkB-like_sf"/>
</dbReference>
<keyword evidence="1 5" id="KW-0479">Metal-binding</keyword>
<feature type="binding site" evidence="5">
    <location>
        <position position="197"/>
    </location>
    <ligand>
        <name>Fe cation</name>
        <dbReference type="ChEBI" id="CHEBI:24875"/>
        <note>catalytic</note>
    </ligand>
</feature>
<comment type="cofactor">
    <cofactor evidence="5">
        <name>Fe(2+)</name>
        <dbReference type="ChEBI" id="CHEBI:29033"/>
    </cofactor>
    <text evidence="5">Binds 1 Fe(2+) ion per subunit.</text>
</comment>
<dbReference type="InterPro" id="IPR005123">
    <property type="entry name" value="Oxoglu/Fe-dep_dioxygenase_dom"/>
</dbReference>
<dbReference type="InterPro" id="IPR027450">
    <property type="entry name" value="AlkB-like"/>
</dbReference>
<dbReference type="GO" id="GO:0008198">
    <property type="term" value="F:ferrous iron binding"/>
    <property type="evidence" value="ECO:0007669"/>
    <property type="project" value="TreeGrafter"/>
</dbReference>
<gene>
    <name evidence="8" type="ORF">g.6078</name>
    <name evidence="7" type="ORF">g.6081</name>
</gene>
<dbReference type="AlphaFoldDB" id="A0A1B6CRH8"/>
<dbReference type="InterPro" id="IPR004574">
    <property type="entry name" value="Alkb"/>
</dbReference>
<dbReference type="GO" id="GO:0035513">
    <property type="term" value="P:oxidative RNA demethylation"/>
    <property type="evidence" value="ECO:0007669"/>
    <property type="project" value="TreeGrafter"/>
</dbReference>
<evidence type="ECO:0000313" key="7">
    <source>
        <dbReference type="EMBL" id="JAS16001.1"/>
    </source>
</evidence>
<evidence type="ECO:0000313" key="8">
    <source>
        <dbReference type="EMBL" id="JAS20676.1"/>
    </source>
</evidence>
<dbReference type="GO" id="GO:0005634">
    <property type="term" value="C:nucleus"/>
    <property type="evidence" value="ECO:0007669"/>
    <property type="project" value="TreeGrafter"/>
</dbReference>
<name>A0A1B6CRH8_9HEMI</name>
<dbReference type="Gene3D" id="2.60.120.590">
    <property type="entry name" value="Alpha-ketoglutarate-dependent dioxygenase AlkB-like"/>
    <property type="match status" value="1"/>
</dbReference>
<dbReference type="GO" id="GO:0035516">
    <property type="term" value="F:broad specificity oxidative DNA demethylase activity"/>
    <property type="evidence" value="ECO:0007669"/>
    <property type="project" value="TreeGrafter"/>
</dbReference>
<feature type="binding site" evidence="5">
    <location>
        <position position="199"/>
    </location>
    <ligand>
        <name>Fe cation</name>
        <dbReference type="ChEBI" id="CHEBI:24875"/>
        <note>catalytic</note>
    </ligand>
</feature>
<dbReference type="SUPFAM" id="SSF51197">
    <property type="entry name" value="Clavaminate synthase-like"/>
    <property type="match status" value="1"/>
</dbReference>
<evidence type="ECO:0000256" key="3">
    <source>
        <dbReference type="ARBA" id="ARBA00023002"/>
    </source>
</evidence>
<dbReference type="Pfam" id="PF13532">
    <property type="entry name" value="2OG-FeII_Oxy_2"/>
    <property type="match status" value="1"/>
</dbReference>
<dbReference type="PANTHER" id="PTHR16557">
    <property type="entry name" value="ALKYLATED DNA REPAIR PROTEIN ALKB-RELATED"/>
    <property type="match status" value="1"/>
</dbReference>
<evidence type="ECO:0000256" key="1">
    <source>
        <dbReference type="ARBA" id="ARBA00022723"/>
    </source>
</evidence>
<dbReference type="EMBL" id="GEDC01021297">
    <property type="protein sequence ID" value="JAS16001.1"/>
    <property type="molecule type" value="Transcribed_RNA"/>
</dbReference>
<keyword evidence="4 5" id="KW-0408">Iron</keyword>
<protein>
    <recommendedName>
        <fullName evidence="6">Fe2OG dioxygenase domain-containing protein</fullName>
    </recommendedName>
</protein>
<keyword evidence="3" id="KW-0560">Oxidoreductase</keyword>
<organism evidence="7">
    <name type="scientific">Clastoptera arizonana</name>
    <name type="common">Arizona spittle bug</name>
    <dbReference type="NCBI Taxonomy" id="38151"/>
    <lineage>
        <taxon>Eukaryota</taxon>
        <taxon>Metazoa</taxon>
        <taxon>Ecdysozoa</taxon>
        <taxon>Arthropoda</taxon>
        <taxon>Hexapoda</taxon>
        <taxon>Insecta</taxon>
        <taxon>Pterygota</taxon>
        <taxon>Neoptera</taxon>
        <taxon>Paraneoptera</taxon>
        <taxon>Hemiptera</taxon>
        <taxon>Auchenorrhyncha</taxon>
        <taxon>Cercopoidea</taxon>
        <taxon>Clastopteridae</taxon>
        <taxon>Clastoptera</taxon>
    </lineage>
</organism>
<dbReference type="GO" id="GO:0005737">
    <property type="term" value="C:cytoplasm"/>
    <property type="evidence" value="ECO:0007669"/>
    <property type="project" value="TreeGrafter"/>
</dbReference>
<evidence type="ECO:0000256" key="4">
    <source>
        <dbReference type="ARBA" id="ARBA00023004"/>
    </source>
</evidence>
<evidence type="ECO:0000256" key="5">
    <source>
        <dbReference type="PIRSR" id="PIRSR604574-2"/>
    </source>
</evidence>
<dbReference type="EMBL" id="GEDC01016622">
    <property type="protein sequence ID" value="JAS20676.1"/>
    <property type="molecule type" value="Transcribed_RNA"/>
</dbReference>
<sequence length="317" mass="36658">MFKEKFKYYKSKSPPPNLQEVIDFSNIKNAVDKVKRIIISNNNVPTKRFLEVGLKEANQWDVFCLDERPGLRFVRNPFLPIGQRYWIKRCLENYTSKPNQLNLDTLGVLKSDENWWTSCQSNNIQSSELLHKLRWATLGYHHNWNTKVYSENFKNDFPEDLAKLSNIISTVVCDYPQFSAQAAIINFYHMDSTLSGHKDRSEINMHAPLLSFSFGQSAIFLVGGLTLDENPTALFLHSGDIVIMQEDARLAYHGVPRIVSNSDKPWLEDRLDCHLNLLCEDLSDIKTWEPFDNYVSSSRINMNVRQVLLPGQTEIHT</sequence>
<dbReference type="PANTHER" id="PTHR16557:SF2">
    <property type="entry name" value="NUCLEIC ACID DIOXYGENASE ALKBH1"/>
    <property type="match status" value="1"/>
</dbReference>